<gene>
    <name evidence="7" type="ORF">sscle_02g016080</name>
</gene>
<evidence type="ECO:0000256" key="4">
    <source>
        <dbReference type="ARBA" id="ARBA00039238"/>
    </source>
</evidence>
<dbReference type="Proteomes" id="UP000177798">
    <property type="component" value="Chromosome 2"/>
</dbReference>
<dbReference type="PANTHER" id="PTHR44019:SF20">
    <property type="entry name" value="WD REPEAT-CONTAINING PROTEIN 55"/>
    <property type="match status" value="1"/>
</dbReference>
<evidence type="ECO:0000313" key="8">
    <source>
        <dbReference type="Proteomes" id="UP000177798"/>
    </source>
</evidence>
<evidence type="ECO:0000256" key="5">
    <source>
        <dbReference type="ARBA" id="ARBA00039514"/>
    </source>
</evidence>
<comment type="similarity">
    <text evidence="1">Belongs to the WD repeat WDR55 family.</text>
</comment>
<dbReference type="Gene3D" id="2.130.10.10">
    <property type="entry name" value="YVTN repeat-like/Quinoprotein amine dehydrogenase"/>
    <property type="match status" value="1"/>
</dbReference>
<evidence type="ECO:0000256" key="2">
    <source>
        <dbReference type="ARBA" id="ARBA00022574"/>
    </source>
</evidence>
<feature type="region of interest" description="Disordered" evidence="6">
    <location>
        <begin position="355"/>
        <end position="433"/>
    </location>
</feature>
<dbReference type="RefSeq" id="XP_001594724.1">
    <property type="nucleotide sequence ID" value="XM_001594674.1"/>
</dbReference>
<feature type="compositionally biased region" description="Gly residues" evidence="6">
    <location>
        <begin position="420"/>
        <end position="433"/>
    </location>
</feature>
<dbReference type="AlphaFoldDB" id="A0A1D9PVV1"/>
<dbReference type="InterPro" id="IPR015943">
    <property type="entry name" value="WD40/YVTN_repeat-like_dom_sf"/>
</dbReference>
<evidence type="ECO:0000256" key="3">
    <source>
        <dbReference type="ARBA" id="ARBA00022737"/>
    </source>
</evidence>
<organism evidence="7 8">
    <name type="scientific">Sclerotinia sclerotiorum (strain ATCC 18683 / 1980 / Ss-1)</name>
    <name type="common">White mold</name>
    <name type="synonym">Whetzelinia sclerotiorum</name>
    <dbReference type="NCBI Taxonomy" id="665079"/>
    <lineage>
        <taxon>Eukaryota</taxon>
        <taxon>Fungi</taxon>
        <taxon>Dikarya</taxon>
        <taxon>Ascomycota</taxon>
        <taxon>Pezizomycotina</taxon>
        <taxon>Leotiomycetes</taxon>
        <taxon>Helotiales</taxon>
        <taxon>Sclerotiniaceae</taxon>
        <taxon>Sclerotinia</taxon>
    </lineage>
</organism>
<sequence>MFENLCTLPLSSELFTQTLHPTEPILAVGLSGGHVHAFRLPVEEQELDEHGDADGNGSVLSTGTSTIETEWRTRRHKGSCRTLGFSGDGGVLYSAGTDSLLKAAASATGQVISKIRIPNSNTDALDPPTLLHALSPQTLLLATDSCALHLYDLRDVSSFKSGKPAQTHYPHDDYISSLSPLPPTEMSTSGFSKQWVTTGGTTLAVTDLRRGVLVKSEDQEEELLSSVFVGGLPARGKYGREKVCVGNGNGVVTLWEKGVWDDQSERIIVDGGGKAGGESLDSMVAVPEELEGSYGGKCVVVGCGDGSVRVVRVGGMKGVVEDLKHDDIEAVVAVGFDIGGRLISGGGETVKVWQEKVEDEEEEEEEEQEDIEDHDDDVIGGSGKRTLEKDSDDSDVKADSSDEEDGGRKKRKKKKRGKKGQVGNGILGFKGME</sequence>
<protein>
    <recommendedName>
        <fullName evidence="4">WD repeat-containing protein JIP5</fullName>
    </recommendedName>
    <alternativeName>
        <fullName evidence="5">WD repeat-containing protein jip5</fullName>
    </alternativeName>
</protein>
<dbReference type="OMA" id="QAIHPTE"/>
<feature type="compositionally biased region" description="Acidic residues" evidence="6">
    <location>
        <begin position="357"/>
        <end position="378"/>
    </location>
</feature>
<dbReference type="SMR" id="A0A1D9PVV1"/>
<dbReference type="SUPFAM" id="SSF50978">
    <property type="entry name" value="WD40 repeat-like"/>
    <property type="match status" value="1"/>
</dbReference>
<proteinExistence type="inferred from homology"/>
<dbReference type="VEuPathDB" id="FungiDB:sscle_02g016080"/>
<name>A0A1D9PVV1_SCLS1</name>
<dbReference type="KEGG" id="ssl:SS1G_04532"/>
<dbReference type="InterPro" id="IPR050505">
    <property type="entry name" value="WDR55/POC1"/>
</dbReference>
<feature type="compositionally biased region" description="Basic and acidic residues" evidence="6">
    <location>
        <begin position="385"/>
        <end position="400"/>
    </location>
</feature>
<reference evidence="8" key="1">
    <citation type="journal article" date="2017" name="Genome Biol. Evol.">
        <title>The complete genome sequence of the phytopathogenic fungus Sclerotinia sclerotiorum reveals insights into the genome architecture of broad host range pathogens.</title>
        <authorList>
            <person name="Derbyshire M."/>
            <person name="Denton-Giles M."/>
            <person name="Hegedus D."/>
            <person name="Seifbarghy S."/>
            <person name="Rollins J."/>
            <person name="van Kan J."/>
            <person name="Seidl M.F."/>
            <person name="Faino L."/>
            <person name="Mbengue M."/>
            <person name="Navaud O."/>
            <person name="Raffaele S."/>
            <person name="Hammond-Kosack K."/>
            <person name="Heard S."/>
            <person name="Oliver R."/>
        </authorList>
    </citation>
    <scope>NUCLEOTIDE SEQUENCE [LARGE SCALE GENOMIC DNA]</scope>
    <source>
        <strain evidence="8">ATCC 18683 / 1980 / Ss-1</strain>
    </source>
</reference>
<evidence type="ECO:0000256" key="6">
    <source>
        <dbReference type="SAM" id="MobiDB-lite"/>
    </source>
</evidence>
<evidence type="ECO:0000313" key="7">
    <source>
        <dbReference type="EMBL" id="APA06838.1"/>
    </source>
</evidence>
<dbReference type="OrthoDB" id="2288928at2759"/>
<dbReference type="EMBL" id="CP017815">
    <property type="protein sequence ID" value="APA06838.1"/>
    <property type="molecule type" value="Genomic_DNA"/>
</dbReference>
<evidence type="ECO:0000256" key="1">
    <source>
        <dbReference type="ARBA" id="ARBA00007625"/>
    </source>
</evidence>
<dbReference type="InterPro" id="IPR036322">
    <property type="entry name" value="WD40_repeat_dom_sf"/>
</dbReference>
<dbReference type="PANTHER" id="PTHR44019">
    <property type="entry name" value="WD REPEAT-CONTAINING PROTEIN 55"/>
    <property type="match status" value="1"/>
</dbReference>
<accession>A0A1D9PVV1</accession>
<keyword evidence="2" id="KW-0853">WD repeat</keyword>
<feature type="compositionally biased region" description="Basic residues" evidence="6">
    <location>
        <begin position="408"/>
        <end position="419"/>
    </location>
</feature>
<keyword evidence="3" id="KW-0677">Repeat</keyword>